<dbReference type="EC" id="6.3.4.13" evidence="4 17"/>
<comment type="similarity">
    <text evidence="13 17">Belongs to the GARS family.</text>
</comment>
<evidence type="ECO:0000256" key="12">
    <source>
        <dbReference type="ARBA" id="ARBA00023211"/>
    </source>
</evidence>
<dbReference type="EMBL" id="VWXX01000058">
    <property type="protein sequence ID" value="KAA6181876.1"/>
    <property type="molecule type" value="Genomic_DNA"/>
</dbReference>
<dbReference type="Proteomes" id="UP000322981">
    <property type="component" value="Unassembled WGS sequence"/>
</dbReference>
<dbReference type="Pfam" id="PF02843">
    <property type="entry name" value="GARS_C"/>
    <property type="match status" value="1"/>
</dbReference>
<comment type="pathway">
    <text evidence="3 17">Purine metabolism; IMP biosynthesis via de novo pathway; N(1)-(5-phospho-D-ribosyl)glycinamide from 5-phospho-alpha-D-ribose 1-diphosphate: step 2/2.</text>
</comment>
<dbReference type="Gene3D" id="3.30.1490.20">
    <property type="entry name" value="ATP-grasp fold, A domain"/>
    <property type="match status" value="1"/>
</dbReference>
<evidence type="ECO:0000256" key="2">
    <source>
        <dbReference type="ARBA" id="ARBA00001946"/>
    </source>
</evidence>
<keyword evidence="9 17" id="KW-0658">Purine biosynthesis</keyword>
<protein>
    <recommendedName>
        <fullName evidence="5 17">Phosphoribosylamine--glycine ligase</fullName>
        <ecNumber evidence="4 17">6.3.4.13</ecNumber>
    </recommendedName>
    <alternativeName>
        <fullName evidence="16 17">GARS</fullName>
    </alternativeName>
    <alternativeName>
        <fullName evidence="14 17">Glycinamide ribonucleotide synthetase</fullName>
    </alternativeName>
    <alternativeName>
        <fullName evidence="15 17">Phosphoribosylglycinamide synthetase</fullName>
    </alternativeName>
</protein>
<dbReference type="Gene3D" id="3.90.600.10">
    <property type="entry name" value="Phosphoribosylglycinamide synthetase, C-terminal domain"/>
    <property type="match status" value="1"/>
</dbReference>
<dbReference type="FunFam" id="3.30.470.20:FF:000031">
    <property type="entry name" value="Phosphoribosylamine--glycine ligase"/>
    <property type="match status" value="1"/>
</dbReference>
<evidence type="ECO:0000256" key="17">
    <source>
        <dbReference type="HAMAP-Rule" id="MF_00138"/>
    </source>
</evidence>
<evidence type="ECO:0000256" key="5">
    <source>
        <dbReference type="ARBA" id="ARBA00020605"/>
    </source>
</evidence>
<feature type="domain" description="ATP-grasp" evidence="20">
    <location>
        <begin position="109"/>
        <end position="316"/>
    </location>
</feature>
<dbReference type="FunFam" id="3.30.1490.20:FF:000006">
    <property type="entry name" value="phosphoribosylamine--glycine ligase, chloroplastic-like"/>
    <property type="match status" value="1"/>
</dbReference>
<dbReference type="InterPro" id="IPR020559">
    <property type="entry name" value="PRibGlycinamide_synth_CS"/>
</dbReference>
<dbReference type="RefSeq" id="WP_150094911.1">
    <property type="nucleotide sequence ID" value="NZ_JBFUOH010000028.1"/>
</dbReference>
<keyword evidence="8 18" id="KW-0547">Nucleotide-binding</keyword>
<dbReference type="SUPFAM" id="SSF51246">
    <property type="entry name" value="Rudiment single hybrid motif"/>
    <property type="match status" value="1"/>
</dbReference>
<organism evidence="21 22">
    <name type="scientific">Thiohalocapsa marina</name>
    <dbReference type="NCBI Taxonomy" id="424902"/>
    <lineage>
        <taxon>Bacteria</taxon>
        <taxon>Pseudomonadati</taxon>
        <taxon>Pseudomonadota</taxon>
        <taxon>Gammaproteobacteria</taxon>
        <taxon>Chromatiales</taxon>
        <taxon>Chromatiaceae</taxon>
        <taxon>Thiohalocapsa</taxon>
    </lineage>
</organism>
<dbReference type="SMART" id="SM01209">
    <property type="entry name" value="GARS_A"/>
    <property type="match status" value="1"/>
</dbReference>
<evidence type="ECO:0000256" key="10">
    <source>
        <dbReference type="ARBA" id="ARBA00022840"/>
    </source>
</evidence>
<keyword evidence="6 17" id="KW-0436">Ligase</keyword>
<dbReference type="GO" id="GO:0046872">
    <property type="term" value="F:metal ion binding"/>
    <property type="evidence" value="ECO:0007669"/>
    <property type="project" value="UniProtKB-KW"/>
</dbReference>
<proteinExistence type="inferred from homology"/>
<dbReference type="GO" id="GO:0004637">
    <property type="term" value="F:phosphoribosylamine-glycine ligase activity"/>
    <property type="evidence" value="ECO:0007669"/>
    <property type="project" value="UniProtKB-UniRule"/>
</dbReference>
<dbReference type="GO" id="GO:0006189">
    <property type="term" value="P:'de novo' IMP biosynthetic process"/>
    <property type="evidence" value="ECO:0007669"/>
    <property type="project" value="UniProtKB-UniRule"/>
</dbReference>
<evidence type="ECO:0000313" key="21">
    <source>
        <dbReference type="EMBL" id="KAA6181876.1"/>
    </source>
</evidence>
<keyword evidence="12" id="KW-0464">Manganese</keyword>
<reference evidence="21 22" key="1">
    <citation type="submission" date="2019-09" db="EMBL/GenBank/DDBJ databases">
        <title>Whole-genome sequence of the purple sulfur bacterium Thiohalocapsa marina DSM 19078.</title>
        <authorList>
            <person name="Kyndt J.A."/>
            <person name="Meyer T.E."/>
        </authorList>
    </citation>
    <scope>NUCLEOTIDE SEQUENCE [LARGE SCALE GENOMIC DNA]</scope>
    <source>
        <strain evidence="21 22">DSM 19078</strain>
    </source>
</reference>
<dbReference type="InterPro" id="IPR020561">
    <property type="entry name" value="PRibGlycinamid_synth_ATP-grasp"/>
</dbReference>
<dbReference type="PANTHER" id="PTHR43472:SF1">
    <property type="entry name" value="PHOSPHORIBOSYLAMINE--GLYCINE LIGASE, CHLOROPLASTIC"/>
    <property type="match status" value="1"/>
</dbReference>
<evidence type="ECO:0000256" key="3">
    <source>
        <dbReference type="ARBA" id="ARBA00005174"/>
    </source>
</evidence>
<comment type="catalytic activity">
    <reaction evidence="17">
        <text>5-phospho-beta-D-ribosylamine + glycine + ATP = N(1)-(5-phospho-beta-D-ribosyl)glycinamide + ADP + phosphate + H(+)</text>
        <dbReference type="Rhea" id="RHEA:17453"/>
        <dbReference type="ChEBI" id="CHEBI:15378"/>
        <dbReference type="ChEBI" id="CHEBI:30616"/>
        <dbReference type="ChEBI" id="CHEBI:43474"/>
        <dbReference type="ChEBI" id="CHEBI:57305"/>
        <dbReference type="ChEBI" id="CHEBI:58681"/>
        <dbReference type="ChEBI" id="CHEBI:143788"/>
        <dbReference type="ChEBI" id="CHEBI:456216"/>
        <dbReference type="EC" id="6.3.4.13"/>
    </reaction>
</comment>
<sequence>MKILIVGNGGREHALAWKIAQSPQAERVYVAPGNGGTATEPGVENLDIAATDIPRLVEFARTQGVDLCIVGPEAPLVAGIADAFAAAGLSCFGPTRAAAQLEGSKAFAKDFMARHGIPTAGYRAFTDQAAALAYLQQIGAPVVIKADGLAAGKGVILAEDLATAEAAVRDMLGAGRFGSAGSRVVIESFLRGEEVSFIAMVDGEHILPLASSQDHKARDDGDRGPNTGGMGAYSPAPVVTPELHQRIMAEVMQPTVAGLAADGIPYVGFLYAGLMIDADGTPQVLEYNCRLGDPETQPILMRLQSDLLELCLSAIHRGLGDADVRWSPQAALGVVLAAGGYPGDYATGDVISGLDSIQDPQAKVFHAGTRLSEGQILTSGGRVLCATALGNDVAEAQRRAYDTVARIGFDRAYWRKDIGHKAVGRET</sequence>
<gene>
    <name evidence="17 21" type="primary">purD</name>
    <name evidence="21" type="ORF">F2Q65_18685</name>
</gene>
<evidence type="ECO:0000256" key="11">
    <source>
        <dbReference type="ARBA" id="ARBA00022842"/>
    </source>
</evidence>
<dbReference type="HAMAP" id="MF_00138">
    <property type="entry name" value="GARS"/>
    <property type="match status" value="1"/>
</dbReference>
<dbReference type="FunFam" id="3.90.600.10:FF:000001">
    <property type="entry name" value="Trifunctional purine biosynthetic protein adenosine-3"/>
    <property type="match status" value="1"/>
</dbReference>
<dbReference type="SUPFAM" id="SSF56059">
    <property type="entry name" value="Glutathione synthetase ATP-binding domain-like"/>
    <property type="match status" value="1"/>
</dbReference>
<dbReference type="AlphaFoldDB" id="A0A5M8FDU5"/>
<evidence type="ECO:0000256" key="15">
    <source>
        <dbReference type="ARBA" id="ARBA00042864"/>
    </source>
</evidence>
<accession>A0A5M8FDU5</accession>
<dbReference type="InterPro" id="IPR020562">
    <property type="entry name" value="PRibGlycinamide_synth_N"/>
</dbReference>
<dbReference type="PROSITE" id="PS00184">
    <property type="entry name" value="GARS"/>
    <property type="match status" value="1"/>
</dbReference>
<evidence type="ECO:0000256" key="14">
    <source>
        <dbReference type="ARBA" id="ARBA00042242"/>
    </source>
</evidence>
<evidence type="ECO:0000256" key="18">
    <source>
        <dbReference type="PROSITE-ProRule" id="PRU00409"/>
    </source>
</evidence>
<evidence type="ECO:0000256" key="8">
    <source>
        <dbReference type="ARBA" id="ARBA00022741"/>
    </source>
</evidence>
<dbReference type="InterPro" id="IPR016185">
    <property type="entry name" value="PreATP-grasp_dom_sf"/>
</dbReference>
<dbReference type="PROSITE" id="PS50975">
    <property type="entry name" value="ATP_GRASP"/>
    <property type="match status" value="1"/>
</dbReference>
<dbReference type="InterPro" id="IPR037123">
    <property type="entry name" value="PRibGlycinamide_synth_C_sf"/>
</dbReference>
<comment type="caution">
    <text evidence="21">The sequence shown here is derived from an EMBL/GenBank/DDBJ whole genome shotgun (WGS) entry which is preliminary data.</text>
</comment>
<evidence type="ECO:0000256" key="4">
    <source>
        <dbReference type="ARBA" id="ARBA00013255"/>
    </source>
</evidence>
<dbReference type="InterPro" id="IPR020560">
    <property type="entry name" value="PRibGlycinamide_synth_C-dom"/>
</dbReference>
<dbReference type="Pfam" id="PF01071">
    <property type="entry name" value="GARS_A"/>
    <property type="match status" value="1"/>
</dbReference>
<evidence type="ECO:0000256" key="9">
    <source>
        <dbReference type="ARBA" id="ARBA00022755"/>
    </source>
</evidence>
<name>A0A5M8FDU5_9GAMM</name>
<dbReference type="NCBIfam" id="TIGR00877">
    <property type="entry name" value="purD"/>
    <property type="match status" value="1"/>
</dbReference>
<keyword evidence="22" id="KW-1185">Reference proteome</keyword>
<evidence type="ECO:0000256" key="13">
    <source>
        <dbReference type="ARBA" id="ARBA00038345"/>
    </source>
</evidence>
<dbReference type="InterPro" id="IPR000115">
    <property type="entry name" value="PRibGlycinamide_synth"/>
</dbReference>
<evidence type="ECO:0000313" key="22">
    <source>
        <dbReference type="Proteomes" id="UP000322981"/>
    </source>
</evidence>
<feature type="compositionally biased region" description="Basic and acidic residues" evidence="19">
    <location>
        <begin position="213"/>
        <end position="223"/>
    </location>
</feature>
<dbReference type="Gene3D" id="3.40.50.20">
    <property type="match status" value="1"/>
</dbReference>
<dbReference type="GO" id="GO:0005524">
    <property type="term" value="F:ATP binding"/>
    <property type="evidence" value="ECO:0007669"/>
    <property type="project" value="UniProtKB-UniRule"/>
</dbReference>
<evidence type="ECO:0000256" key="1">
    <source>
        <dbReference type="ARBA" id="ARBA00001936"/>
    </source>
</evidence>
<dbReference type="InterPro" id="IPR011054">
    <property type="entry name" value="Rudment_hybrid_motif"/>
</dbReference>
<evidence type="ECO:0000256" key="6">
    <source>
        <dbReference type="ARBA" id="ARBA00022598"/>
    </source>
</evidence>
<comment type="cofactor">
    <cofactor evidence="2">
        <name>Mg(2+)</name>
        <dbReference type="ChEBI" id="CHEBI:18420"/>
    </cofactor>
</comment>
<dbReference type="GO" id="GO:0009113">
    <property type="term" value="P:purine nucleobase biosynthetic process"/>
    <property type="evidence" value="ECO:0007669"/>
    <property type="project" value="InterPro"/>
</dbReference>
<dbReference type="FunFam" id="3.40.50.20:FF:000006">
    <property type="entry name" value="Phosphoribosylamine--glycine ligase, chloroplastic"/>
    <property type="match status" value="1"/>
</dbReference>
<evidence type="ECO:0000256" key="16">
    <source>
        <dbReference type="ARBA" id="ARBA00079592"/>
    </source>
</evidence>
<dbReference type="InterPro" id="IPR011761">
    <property type="entry name" value="ATP-grasp"/>
</dbReference>
<dbReference type="PANTHER" id="PTHR43472">
    <property type="entry name" value="PHOSPHORIBOSYLAMINE--GLYCINE LIGASE"/>
    <property type="match status" value="1"/>
</dbReference>
<evidence type="ECO:0000256" key="7">
    <source>
        <dbReference type="ARBA" id="ARBA00022723"/>
    </source>
</evidence>
<feature type="region of interest" description="Disordered" evidence="19">
    <location>
        <begin position="211"/>
        <end position="234"/>
    </location>
</feature>
<dbReference type="SMART" id="SM01210">
    <property type="entry name" value="GARS_C"/>
    <property type="match status" value="1"/>
</dbReference>
<keyword evidence="10 18" id="KW-0067">ATP-binding</keyword>
<evidence type="ECO:0000259" key="20">
    <source>
        <dbReference type="PROSITE" id="PS50975"/>
    </source>
</evidence>
<dbReference type="UniPathway" id="UPA00074">
    <property type="reaction ID" value="UER00125"/>
</dbReference>
<dbReference type="OrthoDB" id="9807240at2"/>
<keyword evidence="11" id="KW-0460">Magnesium</keyword>
<evidence type="ECO:0000256" key="19">
    <source>
        <dbReference type="SAM" id="MobiDB-lite"/>
    </source>
</evidence>
<keyword evidence="7" id="KW-0479">Metal-binding</keyword>
<dbReference type="Gene3D" id="3.30.470.20">
    <property type="entry name" value="ATP-grasp fold, B domain"/>
    <property type="match status" value="1"/>
</dbReference>
<comment type="cofactor">
    <cofactor evidence="1">
        <name>Mn(2+)</name>
        <dbReference type="ChEBI" id="CHEBI:29035"/>
    </cofactor>
</comment>
<dbReference type="Pfam" id="PF02844">
    <property type="entry name" value="GARS_N"/>
    <property type="match status" value="1"/>
</dbReference>
<dbReference type="SUPFAM" id="SSF52440">
    <property type="entry name" value="PreATP-grasp domain"/>
    <property type="match status" value="1"/>
</dbReference>
<dbReference type="InterPro" id="IPR013815">
    <property type="entry name" value="ATP_grasp_subdomain_1"/>
</dbReference>